<keyword evidence="3" id="KW-1185">Reference proteome</keyword>
<evidence type="ECO:0000313" key="3">
    <source>
        <dbReference type="Proteomes" id="UP001229421"/>
    </source>
</evidence>
<dbReference type="AlphaFoldDB" id="A0AAD8NT47"/>
<feature type="compositionally biased region" description="Basic and acidic residues" evidence="1">
    <location>
        <begin position="215"/>
        <end position="245"/>
    </location>
</feature>
<feature type="region of interest" description="Disordered" evidence="1">
    <location>
        <begin position="1"/>
        <end position="63"/>
    </location>
</feature>
<comment type="caution">
    <text evidence="2">The sequence shown here is derived from an EMBL/GenBank/DDBJ whole genome shotgun (WGS) entry which is preliminary data.</text>
</comment>
<sequence length="261" mass="28450">MGCFVSTNKHYQSSKCSQPLSSSTSSRAPPPVDVETVKEVLTETSPTPFIQTEDDPKNMSSSPQHHIVLEDANVSETGSIISENISTTTFDDYEDSDVYRRKLIDRSPAKINNRNQASGELHPVRKTKSPGRVSPDRVKPGRISPGRVKQVGDRNGRESGVGSAGRQRPISGNAAVARSRSPGKSVAVGGGGSRNEIGRSLSGRRTGKSPGRVGSDLHERIRRPELRSGREREQSRRFSNGVKKDESLENPLVSLECFIFL</sequence>
<dbReference type="PANTHER" id="PTHR33871:SF25">
    <property type="entry name" value="DUF4005 DOMAIN-CONTAINING PROTEIN"/>
    <property type="match status" value="1"/>
</dbReference>
<feature type="compositionally biased region" description="Low complexity" evidence="1">
    <location>
        <begin position="13"/>
        <end position="27"/>
    </location>
</feature>
<gene>
    <name evidence="2" type="ORF">QVD17_21395</name>
</gene>
<protein>
    <submittedName>
        <fullName evidence="2">Uncharacterized protein</fullName>
    </submittedName>
</protein>
<feature type="region of interest" description="Disordered" evidence="1">
    <location>
        <begin position="109"/>
        <end position="245"/>
    </location>
</feature>
<reference evidence="2" key="1">
    <citation type="journal article" date="2023" name="bioRxiv">
        <title>Improved chromosome-level genome assembly for marigold (Tagetes erecta).</title>
        <authorList>
            <person name="Jiang F."/>
            <person name="Yuan L."/>
            <person name="Wang S."/>
            <person name="Wang H."/>
            <person name="Xu D."/>
            <person name="Wang A."/>
            <person name="Fan W."/>
        </authorList>
    </citation>
    <scope>NUCLEOTIDE SEQUENCE</scope>
    <source>
        <strain evidence="2">WSJ</strain>
        <tissue evidence="2">Leaf</tissue>
    </source>
</reference>
<dbReference type="Proteomes" id="UP001229421">
    <property type="component" value="Unassembled WGS sequence"/>
</dbReference>
<dbReference type="EMBL" id="JAUHHV010000006">
    <property type="protein sequence ID" value="KAK1420078.1"/>
    <property type="molecule type" value="Genomic_DNA"/>
</dbReference>
<accession>A0AAD8NT47</accession>
<feature type="compositionally biased region" description="Polar residues" evidence="1">
    <location>
        <begin position="1"/>
        <end position="11"/>
    </location>
</feature>
<name>A0AAD8NT47_TARER</name>
<evidence type="ECO:0000313" key="2">
    <source>
        <dbReference type="EMBL" id="KAK1420078.1"/>
    </source>
</evidence>
<proteinExistence type="predicted"/>
<evidence type="ECO:0000256" key="1">
    <source>
        <dbReference type="SAM" id="MobiDB-lite"/>
    </source>
</evidence>
<organism evidence="2 3">
    <name type="scientific">Tagetes erecta</name>
    <name type="common">African marigold</name>
    <dbReference type="NCBI Taxonomy" id="13708"/>
    <lineage>
        <taxon>Eukaryota</taxon>
        <taxon>Viridiplantae</taxon>
        <taxon>Streptophyta</taxon>
        <taxon>Embryophyta</taxon>
        <taxon>Tracheophyta</taxon>
        <taxon>Spermatophyta</taxon>
        <taxon>Magnoliopsida</taxon>
        <taxon>eudicotyledons</taxon>
        <taxon>Gunneridae</taxon>
        <taxon>Pentapetalae</taxon>
        <taxon>asterids</taxon>
        <taxon>campanulids</taxon>
        <taxon>Asterales</taxon>
        <taxon>Asteraceae</taxon>
        <taxon>Asteroideae</taxon>
        <taxon>Heliantheae alliance</taxon>
        <taxon>Tageteae</taxon>
        <taxon>Tagetes</taxon>
    </lineage>
</organism>
<dbReference type="PANTHER" id="PTHR33871">
    <property type="entry name" value="OS05G0503100 PROTEIN-RELATED"/>
    <property type="match status" value="1"/>
</dbReference>